<sequence>MADFWDEMYLDEHLVDLEIEASDNFSALAALAGCLEKNQCVNGEFSRAIQEREKEFSTGLPLEHVGVAIPHTDSEYVYKQSMAIGILKEPVMFEMMGSPEVLVPVKIMFMLAIKEPKKQLEFLQALIDMFQKDEQVLAIVQAKTAAEAVKRMKQNLN</sequence>
<dbReference type="Proteomes" id="UP000316316">
    <property type="component" value="Unassembled WGS sequence"/>
</dbReference>
<evidence type="ECO:0000313" key="5">
    <source>
        <dbReference type="Proteomes" id="UP000288388"/>
    </source>
</evidence>
<comment type="caution">
    <text evidence="4">The sequence shown here is derived from an EMBL/GenBank/DDBJ whole genome shotgun (WGS) entry which is preliminary data.</text>
</comment>
<reference evidence="3 5" key="2">
    <citation type="submission" date="2018-12" db="EMBL/GenBank/DDBJ databases">
        <title>A novel vanA-carrying plasmid in a clinical isolate of Enterococcus avium.</title>
        <authorList>
            <person name="Bernasconi O.J."/>
            <person name="Luzzaro F."/>
            <person name="Endimiani A."/>
        </authorList>
    </citation>
    <scope>NUCLEOTIDE SEQUENCE [LARGE SCALE GENOMIC DNA]</scope>
    <source>
        <strain evidence="3 5">LC0559/18</strain>
    </source>
</reference>
<name>A0A2N8PZY8_ENTAV</name>
<dbReference type="InterPro" id="IPR002178">
    <property type="entry name" value="PTS_EIIA_type-2_dom"/>
</dbReference>
<dbReference type="PANTHER" id="PTHR47738:SF3">
    <property type="entry name" value="PHOSPHOTRANSFERASE SYSTEM MANNITOL_FRUCTOSE-SPECIFIC IIA DOMAIN CONTAINING PROTEIN"/>
    <property type="match status" value="1"/>
</dbReference>
<evidence type="ECO:0000259" key="1">
    <source>
        <dbReference type="PROSITE" id="PS51094"/>
    </source>
</evidence>
<dbReference type="EMBL" id="JARPWY010000018">
    <property type="protein sequence ID" value="MDT2514262.1"/>
    <property type="molecule type" value="Genomic_DNA"/>
</dbReference>
<dbReference type="CDD" id="cd00211">
    <property type="entry name" value="PTS_IIA_fru"/>
    <property type="match status" value="1"/>
</dbReference>
<dbReference type="EMBL" id="PDXQ01000001">
    <property type="protein sequence ID" value="TRZ35388.1"/>
    <property type="molecule type" value="Genomic_DNA"/>
</dbReference>
<dbReference type="SUPFAM" id="SSF55804">
    <property type="entry name" value="Phoshotransferase/anion transport protein"/>
    <property type="match status" value="1"/>
</dbReference>
<evidence type="ECO:0000313" key="2">
    <source>
        <dbReference type="EMBL" id="MDT2514262.1"/>
    </source>
</evidence>
<evidence type="ECO:0000313" key="4">
    <source>
        <dbReference type="EMBL" id="TRZ35388.1"/>
    </source>
</evidence>
<keyword evidence="2" id="KW-0762">Sugar transport</keyword>
<dbReference type="Proteomes" id="UP000288388">
    <property type="component" value="Unassembled WGS sequence"/>
</dbReference>
<protein>
    <submittedName>
        <fullName evidence="2">PTS sugar transporter subunit IIA</fullName>
    </submittedName>
</protein>
<dbReference type="RefSeq" id="WP_016179354.1">
    <property type="nucleotide sequence ID" value="NZ_CAAKOH010000090.1"/>
</dbReference>
<dbReference type="InterPro" id="IPR016152">
    <property type="entry name" value="PTrfase/Anion_transptr"/>
</dbReference>
<dbReference type="Gene3D" id="3.40.930.10">
    <property type="entry name" value="Mannitol-specific EII, Chain A"/>
    <property type="match status" value="1"/>
</dbReference>
<proteinExistence type="predicted"/>
<dbReference type="EMBL" id="RYZS01000001">
    <property type="protein sequence ID" value="RVU93785.1"/>
    <property type="molecule type" value="Genomic_DNA"/>
</dbReference>
<dbReference type="Proteomes" id="UP001264335">
    <property type="component" value="Unassembled WGS sequence"/>
</dbReference>
<reference evidence="4 6" key="1">
    <citation type="submission" date="2017-10" db="EMBL/GenBank/DDBJ databases">
        <title>FDA dAtabase for Regulatory Grade micrObial Sequences (FDA-ARGOS): Supporting development and validation of Infectious Disease Dx tests.</title>
        <authorList>
            <person name="Campos J."/>
            <person name="Goldberg B."/>
            <person name="Tallon L.J."/>
            <person name="Sadzewicz L."/>
            <person name="Sengamalay N."/>
            <person name="Ott S."/>
            <person name="Godinez A."/>
            <person name="Nagaraj S."/>
            <person name="Vyas G."/>
            <person name="Aluvathingal J."/>
            <person name="Nadendla S."/>
            <person name="Geyer C."/>
            <person name="Nandy P."/>
            <person name="Hobson J."/>
            <person name="Sichtig H."/>
        </authorList>
    </citation>
    <scope>NUCLEOTIDE SEQUENCE [LARGE SCALE GENOMIC DNA]</scope>
    <source>
        <strain evidence="4 6">FDAARGOS_185</strain>
    </source>
</reference>
<keyword evidence="2" id="KW-0813">Transport</keyword>
<reference evidence="2 7" key="3">
    <citation type="submission" date="2023-03" db="EMBL/GenBank/DDBJ databases">
        <authorList>
            <person name="Shen W."/>
            <person name="Cai J."/>
        </authorList>
    </citation>
    <scope>NUCLEOTIDE SEQUENCE [LARGE SCALE GENOMIC DNA]</scope>
    <source>
        <strain evidence="2 7">Y2</strain>
    </source>
</reference>
<dbReference type="GeneID" id="69569431"/>
<accession>A0A2N8PZY8</accession>
<dbReference type="InterPro" id="IPR051541">
    <property type="entry name" value="PTS_SugarTrans_NitroReg"/>
</dbReference>
<dbReference type="Pfam" id="PF00359">
    <property type="entry name" value="PTS_EIIA_2"/>
    <property type="match status" value="1"/>
</dbReference>
<dbReference type="PROSITE" id="PS51094">
    <property type="entry name" value="PTS_EIIA_TYPE_2"/>
    <property type="match status" value="1"/>
</dbReference>
<evidence type="ECO:0000313" key="3">
    <source>
        <dbReference type="EMBL" id="RVU93785.1"/>
    </source>
</evidence>
<dbReference type="PANTHER" id="PTHR47738">
    <property type="entry name" value="PTS SYSTEM FRUCTOSE-LIKE EIIA COMPONENT-RELATED"/>
    <property type="match status" value="1"/>
</dbReference>
<dbReference type="AlphaFoldDB" id="A0A2N8PZY8"/>
<feature type="domain" description="PTS EIIA type-2" evidence="1">
    <location>
        <begin position="8"/>
        <end position="155"/>
    </location>
</feature>
<gene>
    <name evidence="4" type="ORF">AUF17_15425</name>
    <name evidence="3" type="ORF">EK398_02280</name>
    <name evidence="2" type="ORF">P7D79_08470</name>
</gene>
<organism evidence="4 6">
    <name type="scientific">Enterococcus avium</name>
    <name type="common">Streptococcus avium</name>
    <dbReference type="NCBI Taxonomy" id="33945"/>
    <lineage>
        <taxon>Bacteria</taxon>
        <taxon>Bacillati</taxon>
        <taxon>Bacillota</taxon>
        <taxon>Bacilli</taxon>
        <taxon>Lactobacillales</taxon>
        <taxon>Enterococcaceae</taxon>
        <taxon>Enterococcus</taxon>
    </lineage>
</organism>
<evidence type="ECO:0000313" key="6">
    <source>
        <dbReference type="Proteomes" id="UP000316316"/>
    </source>
</evidence>
<evidence type="ECO:0000313" key="7">
    <source>
        <dbReference type="Proteomes" id="UP001264335"/>
    </source>
</evidence>